<evidence type="ECO:0000313" key="1">
    <source>
        <dbReference type="EMBL" id="AKI28613.1"/>
    </source>
</evidence>
<keyword evidence="2" id="KW-1185">Reference proteome</keyword>
<dbReference type="GeneID" id="24403531"/>
<dbReference type="RefSeq" id="YP_009140440.1">
    <property type="nucleotide sequence ID" value="NC_027121.1"/>
</dbReference>
<proteinExistence type="predicted"/>
<dbReference type="EMBL" id="KR349464">
    <property type="protein sequence ID" value="AKI28613.1"/>
    <property type="molecule type" value="Genomic_RNA"/>
</dbReference>
<dbReference type="Proteomes" id="UP000201382">
    <property type="component" value="Segment"/>
</dbReference>
<sequence>MRELTFKIINNNIYLPTNVDNPNKSLFIPMNNPQDHPLWKSLTSNELWIYEESKKIFQNLLQLQSGVSKPEIIRTPTNDQDKSLHITKKCISQILEVLNRITIRLTRLEEAIFHHAVENLRVPMTLKYAYHPAKDNDGIDKIVDLEINY</sequence>
<reference evidence="1 2" key="1">
    <citation type="submission" date="2015-04" db="EMBL/GenBank/DDBJ databases">
        <title>Complete genome sequence of a novel Velarivirus infecting areca palm in China.</title>
        <authorList>
            <person name="Yu H."/>
        </authorList>
    </citation>
    <scope>NUCLEOTIDE SEQUENCE [LARGE SCALE GENOMIC DNA]</scope>
    <source>
        <strain evidence="1">APV1_HN</strain>
    </source>
</reference>
<accession>A0A0G2UK88</accession>
<protein>
    <submittedName>
        <fullName evidence="1">p18 protein</fullName>
    </submittedName>
</protein>
<evidence type="ECO:0000313" key="2">
    <source>
        <dbReference type="Proteomes" id="UP000201382"/>
    </source>
</evidence>
<name>A0A0G2UK88_9CLOS</name>
<organism evidence="1 2">
    <name type="scientific">Areca palm velarivirus 1</name>
    <dbReference type="NCBI Taxonomy" id="1654603"/>
    <lineage>
        <taxon>Viruses</taxon>
        <taxon>Riboviria</taxon>
        <taxon>Orthornavirae</taxon>
        <taxon>Kitrinoviricota</taxon>
        <taxon>Alsuviricetes</taxon>
        <taxon>Martellivirales</taxon>
        <taxon>Closteroviridae</taxon>
        <taxon>Velarivirus</taxon>
        <taxon>Velarivirus arecae</taxon>
    </lineage>
</organism>
<dbReference type="KEGG" id="vg:24403531"/>